<sequence length="350" mass="38135">MATSKEKAAQKQQAHTHKTPKATPTGSSLSLLCCASSLYSKKKEKKKGSTDAVIYAFGNLPRLDPGYGDCLVRVRHVPAVDGVPVKGDCFVLAHRTALATLPYFCTLFERDGFSVLVDERRERQAATRREGDRPWRGLLFEPVITRGKGSPRPEKVKVDALPDYYAVYEVTVPFCPRMTVQAIALAYAETFDERQTIDPAALSPQTDSASDPPVLMGGDVRVVDSQVCCTDPGNNDNGDRISSVGTDGARYDDDVFQDTDAEDTNGDDDDGGDDRDTPAGAVKGALFAQIPWRRSTALCRLPGRVCFSVHLTPRPLADPFVPHCRTASRPGPIGTTHPKELWPTAGRWVS</sequence>
<feature type="region of interest" description="Disordered" evidence="1">
    <location>
        <begin position="1"/>
        <end position="25"/>
    </location>
</feature>
<proteinExistence type="predicted"/>
<dbReference type="GeneID" id="23463260"/>
<dbReference type="KEGG" id="vg:23463260"/>
<evidence type="ECO:0000313" key="3">
    <source>
        <dbReference type="Proteomes" id="UP000202511"/>
    </source>
</evidence>
<feature type="compositionally biased region" description="Acidic residues" evidence="1">
    <location>
        <begin position="254"/>
        <end position="273"/>
    </location>
</feature>
<accession>A0A0B5IZK8</accession>
<reference evidence="2 3" key="1">
    <citation type="journal article" date="2015" name="Parasitol. Res.">
        <title>Viruses in close associations with free-living amoebae.</title>
        <authorList>
            <person name="Scheid P."/>
        </authorList>
    </citation>
    <scope>NUCLEOTIDE SEQUENCE [LARGE SCALE GENOMIC DNA]</scope>
    <source>
        <strain evidence="2">KlaHel</strain>
    </source>
</reference>
<name>A0A0B5IZK8_9VIRU</name>
<dbReference type="Proteomes" id="UP000202511">
    <property type="component" value="Segment"/>
</dbReference>
<evidence type="ECO:0000313" key="2">
    <source>
        <dbReference type="EMBL" id="AJF98343.1"/>
    </source>
</evidence>
<dbReference type="EMBL" id="KP136319">
    <property type="protein sequence ID" value="AJF98343.1"/>
    <property type="molecule type" value="Genomic_DNA"/>
</dbReference>
<protein>
    <submittedName>
        <fullName evidence="2">Uncharacterized protein</fullName>
    </submittedName>
</protein>
<dbReference type="RefSeq" id="YP_009120578.1">
    <property type="nucleotide sequence ID" value="NC_026440.1"/>
</dbReference>
<organism evidence="2 3">
    <name type="scientific">Pandoravirus inopinatum</name>
    <dbReference type="NCBI Taxonomy" id="1605721"/>
    <lineage>
        <taxon>Viruses</taxon>
        <taxon>Pandoravirus</taxon>
    </lineage>
</organism>
<evidence type="ECO:0000256" key="1">
    <source>
        <dbReference type="SAM" id="MobiDB-lite"/>
    </source>
</evidence>
<feature type="region of interest" description="Disordered" evidence="1">
    <location>
        <begin position="331"/>
        <end position="350"/>
    </location>
</feature>
<feature type="region of interest" description="Disordered" evidence="1">
    <location>
        <begin position="229"/>
        <end position="280"/>
    </location>
</feature>